<keyword evidence="3" id="KW-0862">Zinc</keyword>
<feature type="region of interest" description="Disordered" evidence="5">
    <location>
        <begin position="607"/>
        <end position="683"/>
    </location>
</feature>
<dbReference type="AlphaFoldDB" id="A0A6A1W2Q7"/>
<dbReference type="CDD" id="cd16650">
    <property type="entry name" value="SP-RING_PIAS-like"/>
    <property type="match status" value="1"/>
</dbReference>
<evidence type="ECO:0000256" key="3">
    <source>
        <dbReference type="ARBA" id="ARBA00022833"/>
    </source>
</evidence>
<keyword evidence="2 4" id="KW-0863">Zinc-finger</keyword>
<feature type="compositionally biased region" description="Polar residues" evidence="5">
    <location>
        <begin position="668"/>
        <end position="678"/>
    </location>
</feature>
<feature type="compositionally biased region" description="Polar residues" evidence="5">
    <location>
        <begin position="640"/>
        <end position="657"/>
    </location>
</feature>
<dbReference type="GO" id="GO:0016874">
    <property type="term" value="F:ligase activity"/>
    <property type="evidence" value="ECO:0007669"/>
    <property type="project" value="UniProtKB-KW"/>
</dbReference>
<dbReference type="GO" id="GO:0000785">
    <property type="term" value="C:chromatin"/>
    <property type="evidence" value="ECO:0007669"/>
    <property type="project" value="TreeGrafter"/>
</dbReference>
<evidence type="ECO:0000256" key="2">
    <source>
        <dbReference type="ARBA" id="ARBA00022771"/>
    </source>
</evidence>
<dbReference type="OrthoDB" id="10263264at2759"/>
<dbReference type="InterPro" id="IPR013083">
    <property type="entry name" value="Znf_RING/FYVE/PHD"/>
</dbReference>
<gene>
    <name evidence="7" type="ORF">CJ030_MR3G012300</name>
</gene>
<reference evidence="7 8" key="1">
    <citation type="journal article" date="2019" name="Plant Biotechnol. J.">
        <title>The red bayberry genome and genetic basis of sex determination.</title>
        <authorList>
            <person name="Jia H.M."/>
            <person name="Jia H.J."/>
            <person name="Cai Q.L."/>
            <person name="Wang Y."/>
            <person name="Zhao H.B."/>
            <person name="Yang W.F."/>
            <person name="Wang G.Y."/>
            <person name="Li Y.H."/>
            <person name="Zhan D.L."/>
            <person name="Shen Y.T."/>
            <person name="Niu Q.F."/>
            <person name="Chang L."/>
            <person name="Qiu J."/>
            <person name="Zhao L."/>
            <person name="Xie H.B."/>
            <person name="Fu W.Y."/>
            <person name="Jin J."/>
            <person name="Li X.W."/>
            <person name="Jiao Y."/>
            <person name="Zhou C.C."/>
            <person name="Tu T."/>
            <person name="Chai C.Y."/>
            <person name="Gao J.L."/>
            <person name="Fan L.J."/>
            <person name="van de Weg E."/>
            <person name="Wang J.Y."/>
            <person name="Gao Z.S."/>
        </authorList>
    </citation>
    <scope>NUCLEOTIDE SEQUENCE [LARGE SCALE GENOMIC DNA]</scope>
    <source>
        <tissue evidence="7">Leaves</tissue>
    </source>
</reference>
<proteinExistence type="predicted"/>
<evidence type="ECO:0000313" key="7">
    <source>
        <dbReference type="EMBL" id="KAB1219504.1"/>
    </source>
</evidence>
<keyword evidence="7" id="KW-0436">Ligase</keyword>
<evidence type="ECO:0000256" key="1">
    <source>
        <dbReference type="ARBA" id="ARBA00022723"/>
    </source>
</evidence>
<dbReference type="Pfam" id="PF02891">
    <property type="entry name" value="zf-MIZ"/>
    <property type="match status" value="1"/>
</dbReference>
<dbReference type="Proteomes" id="UP000516437">
    <property type="component" value="Chromosome 3"/>
</dbReference>
<accession>A0A6A1W2Q7</accession>
<dbReference type="GO" id="GO:0008270">
    <property type="term" value="F:zinc ion binding"/>
    <property type="evidence" value="ECO:0007669"/>
    <property type="project" value="UniProtKB-KW"/>
</dbReference>
<protein>
    <submittedName>
        <fullName evidence="7">E3 SUMO-protein ligase pli1</fullName>
    </submittedName>
</protein>
<dbReference type="PANTHER" id="PTHR10782">
    <property type="entry name" value="ZINC FINGER MIZ DOMAIN-CONTAINING PROTEIN"/>
    <property type="match status" value="1"/>
</dbReference>
<evidence type="ECO:0000259" key="6">
    <source>
        <dbReference type="PROSITE" id="PS51044"/>
    </source>
</evidence>
<dbReference type="PANTHER" id="PTHR10782:SF4">
    <property type="entry name" value="TONALLI, ISOFORM E"/>
    <property type="match status" value="1"/>
</dbReference>
<sequence>MSAPLGGGPSKERLTASFWVGELADLLAMQVHSGHLSDPSKFSDLCFSLARFYPRIKMGHILASLDVKAGYRAIVSDFHILKSMVVPMQNQIDTGPQLPTNITPMLKYGVNLFQVVGLFNGDYLITIAVMSMMSATSETPALQDYVQPVNASLDSDSDIFEGPSRVSLNCPISHKRISTPVKGQLCKHYQCFDYENFMEMNSRRPSWRCPHCNQPILGEVGENVVSVIISADGSWMAVLENDDCSHPTGNESQTPAISELSSCNSMLSPVLTDAVSPVLNRESLYGHGKSILLSSRRSQLSGPGNLLSQQSCFGSSILSNECGSSHLIGTNAGGTSTATEGLTTHAHVSSSFMQRTLDSLMPGAASSANHQSMPSMISSMNGYFALHGSTEREQQLLRPLLNPLPLSNLASSSIQNHLSPSSFEQRTLDSLMPGAASSANHQSMPSMVSSMNGYFALHGSTEREQQLLRPLLNPLPLSNLASSSMQNHLSPQNWDGDTYHYVYGQAVRPATSHPAQSPGADHIAFSFSSGHQSPVQSSAPQLRTTLAMTQSRNPIPLTCVQSVQFQQGEGGDCGQAMHSVNSTQTQLKAASQPAVQKSRTSPFVPVQLQPSRTRTPPFVPIQLQPSRTSSSSSHSGVAEQLTTTSGQRGSMGETTQPVLRAEPADGSATLNSGRNWQPSGRMRGSLTGEAYAAALRQFMLETNQPTQVSQMSADLISPPDGALQMQGPGPVSSSSNAQSIPQAQSSSRPGDTTTWPESWAALLERSLGMR</sequence>
<feature type="region of interest" description="Disordered" evidence="5">
    <location>
        <begin position="510"/>
        <end position="541"/>
    </location>
</feature>
<dbReference type="GO" id="GO:0061665">
    <property type="term" value="F:SUMO ligase activity"/>
    <property type="evidence" value="ECO:0007669"/>
    <property type="project" value="TreeGrafter"/>
</dbReference>
<dbReference type="Gene3D" id="3.30.40.10">
    <property type="entry name" value="Zinc/RING finger domain, C3HC4 (zinc finger)"/>
    <property type="match status" value="1"/>
</dbReference>
<feature type="domain" description="SP-RING-type" evidence="6">
    <location>
        <begin position="155"/>
        <end position="244"/>
    </location>
</feature>
<dbReference type="InterPro" id="IPR004181">
    <property type="entry name" value="Znf_MIZ"/>
</dbReference>
<keyword evidence="8" id="KW-1185">Reference proteome</keyword>
<dbReference type="GO" id="GO:0016925">
    <property type="term" value="P:protein sumoylation"/>
    <property type="evidence" value="ECO:0007669"/>
    <property type="project" value="UniProtKB-ARBA"/>
</dbReference>
<name>A0A6A1W2Q7_9ROSI</name>
<comment type="caution">
    <text evidence="7">The sequence shown here is derived from an EMBL/GenBank/DDBJ whole genome shotgun (WGS) entry which is preliminary data.</text>
</comment>
<organism evidence="7 8">
    <name type="scientific">Morella rubra</name>
    <name type="common">Chinese bayberry</name>
    <dbReference type="NCBI Taxonomy" id="262757"/>
    <lineage>
        <taxon>Eukaryota</taxon>
        <taxon>Viridiplantae</taxon>
        <taxon>Streptophyta</taxon>
        <taxon>Embryophyta</taxon>
        <taxon>Tracheophyta</taxon>
        <taxon>Spermatophyta</taxon>
        <taxon>Magnoliopsida</taxon>
        <taxon>eudicotyledons</taxon>
        <taxon>Gunneridae</taxon>
        <taxon>Pentapetalae</taxon>
        <taxon>rosids</taxon>
        <taxon>fabids</taxon>
        <taxon>Fagales</taxon>
        <taxon>Myricaceae</taxon>
        <taxon>Morella</taxon>
    </lineage>
</organism>
<evidence type="ECO:0000256" key="4">
    <source>
        <dbReference type="PROSITE-ProRule" id="PRU00452"/>
    </source>
</evidence>
<evidence type="ECO:0000313" key="8">
    <source>
        <dbReference type="Proteomes" id="UP000516437"/>
    </source>
</evidence>
<feature type="compositionally biased region" description="Low complexity" evidence="5">
    <location>
        <begin position="626"/>
        <end position="635"/>
    </location>
</feature>
<evidence type="ECO:0000256" key="5">
    <source>
        <dbReference type="SAM" id="MobiDB-lite"/>
    </source>
</evidence>
<keyword evidence="1" id="KW-0479">Metal-binding</keyword>
<feature type="region of interest" description="Disordered" evidence="5">
    <location>
        <begin position="712"/>
        <end position="770"/>
    </location>
</feature>
<feature type="compositionally biased region" description="Polar residues" evidence="5">
    <location>
        <begin position="731"/>
        <end position="756"/>
    </location>
</feature>
<dbReference type="EMBL" id="RXIC02000021">
    <property type="protein sequence ID" value="KAB1219504.1"/>
    <property type="molecule type" value="Genomic_DNA"/>
</dbReference>
<dbReference type="PROSITE" id="PS51044">
    <property type="entry name" value="ZF_SP_RING"/>
    <property type="match status" value="1"/>
</dbReference>
<feature type="compositionally biased region" description="Polar residues" evidence="5">
    <location>
        <begin position="526"/>
        <end position="541"/>
    </location>
</feature>